<dbReference type="PANTHER" id="PTHR11999:SF165">
    <property type="entry name" value="DECARBOXYLASE, PUTATIVE (AFU_ORTHOLOGUE AFUA_2G04980)-RELATED"/>
    <property type="match status" value="1"/>
</dbReference>
<proteinExistence type="inferred from homology"/>
<dbReference type="AlphaFoldDB" id="A0A9P8I946"/>
<comment type="caution">
    <text evidence="7">The sequence shown here is derived from an EMBL/GenBank/DDBJ whole genome shotgun (WGS) entry which is preliminary data.</text>
</comment>
<dbReference type="GO" id="GO:0030170">
    <property type="term" value="F:pyridoxal phosphate binding"/>
    <property type="evidence" value="ECO:0007669"/>
    <property type="project" value="InterPro"/>
</dbReference>
<evidence type="ECO:0000313" key="7">
    <source>
        <dbReference type="EMBL" id="KAH0542940.1"/>
    </source>
</evidence>
<dbReference type="InterPro" id="IPR015421">
    <property type="entry name" value="PyrdxlP-dep_Trfase_major"/>
</dbReference>
<evidence type="ECO:0000256" key="6">
    <source>
        <dbReference type="RuleBase" id="RU000382"/>
    </source>
</evidence>
<gene>
    <name evidence="7" type="ORF">FGG08_002709</name>
</gene>
<dbReference type="Pfam" id="PF00282">
    <property type="entry name" value="Pyridoxal_deC"/>
    <property type="match status" value="1"/>
</dbReference>
<evidence type="ECO:0000256" key="5">
    <source>
        <dbReference type="PIRSR" id="PIRSR602129-50"/>
    </source>
</evidence>
<dbReference type="InterPro" id="IPR015422">
    <property type="entry name" value="PyrdxlP-dep_Trfase_small"/>
</dbReference>
<dbReference type="InterPro" id="IPR015424">
    <property type="entry name" value="PyrdxlP-dep_Trfase"/>
</dbReference>
<name>A0A9P8I946_9PEZI</name>
<dbReference type="Gene3D" id="3.40.640.10">
    <property type="entry name" value="Type I PLP-dependent aspartate aminotransferase-like (Major domain)"/>
    <property type="match status" value="1"/>
</dbReference>
<accession>A0A9P8I946</accession>
<dbReference type="SUPFAM" id="SSF53383">
    <property type="entry name" value="PLP-dependent transferases"/>
    <property type="match status" value="1"/>
</dbReference>
<dbReference type="EMBL" id="JAGHQL010000043">
    <property type="protein sequence ID" value="KAH0542940.1"/>
    <property type="molecule type" value="Genomic_DNA"/>
</dbReference>
<evidence type="ECO:0000256" key="4">
    <source>
        <dbReference type="ARBA" id="ARBA00023239"/>
    </source>
</evidence>
<keyword evidence="3 5" id="KW-0663">Pyridoxal phosphate</keyword>
<keyword evidence="4 6" id="KW-0456">Lyase</keyword>
<comment type="similarity">
    <text evidence="2 6">Belongs to the group II decarboxylase family.</text>
</comment>
<dbReference type="GO" id="GO:0005737">
    <property type="term" value="C:cytoplasm"/>
    <property type="evidence" value="ECO:0007669"/>
    <property type="project" value="TreeGrafter"/>
</dbReference>
<keyword evidence="8" id="KW-1185">Reference proteome</keyword>
<organism evidence="7 8">
    <name type="scientific">Glutinoglossum americanum</name>
    <dbReference type="NCBI Taxonomy" id="1670608"/>
    <lineage>
        <taxon>Eukaryota</taxon>
        <taxon>Fungi</taxon>
        <taxon>Dikarya</taxon>
        <taxon>Ascomycota</taxon>
        <taxon>Pezizomycotina</taxon>
        <taxon>Geoglossomycetes</taxon>
        <taxon>Geoglossales</taxon>
        <taxon>Geoglossaceae</taxon>
        <taxon>Glutinoglossum</taxon>
    </lineage>
</organism>
<evidence type="ECO:0000256" key="3">
    <source>
        <dbReference type="ARBA" id="ARBA00022898"/>
    </source>
</evidence>
<sequence>MEEPINAIYDQTHSQLLSLLSKATSNILPTSDNIERAVSSLTPHLRKDGLGTRRTIEHLMDDIIPALNASSLSSNYYGFVTGGSTPAACIADQIVSVCDQNVQVHLPKETVATVVEDRALILLLELLELDATKWTGRTFTTGATASNVLGLACARDQVVQNALKRRGASSTDVASSGLIAACLEAGVGKIQILTAMPHSSLAKASSIVGLGRTAIEVLPLSDDQPWKLDLQKLEEKLRASGTASIVVISCGEVNTGQFSTESFEEFQHIRTLCDMYDAWIHVDGAFGLFGRILEVNGEFRDISGGCGGIELADSITGDAHKLLNVPYDCGFFFCRWPNVTQQVFRNSNAAYLTSDTTVDLNSVQSPLNIGIENSRRFRALPVYATLTAYGRAFYQTTLAQQIQFARAAASYILSHPDFELLPQYPKLDEDKIRHTYIIVLFRAKDNALNRKLVRMINATGKIYVSGTTWAGNPASRIAVSNWRVDKKRDLSIVSGVLEEVIEQWRDA</sequence>
<dbReference type="InterPro" id="IPR010977">
    <property type="entry name" value="Aromatic_deC"/>
</dbReference>
<evidence type="ECO:0000256" key="2">
    <source>
        <dbReference type="ARBA" id="ARBA00009533"/>
    </source>
</evidence>
<feature type="modified residue" description="N6-(pyridoxal phosphate)lysine" evidence="5">
    <location>
        <position position="321"/>
    </location>
</feature>
<protein>
    <submittedName>
        <fullName evidence="7">Uncharacterized protein</fullName>
    </submittedName>
</protein>
<dbReference type="Proteomes" id="UP000698800">
    <property type="component" value="Unassembled WGS sequence"/>
</dbReference>
<dbReference type="Gene3D" id="3.90.1150.10">
    <property type="entry name" value="Aspartate Aminotransferase, domain 1"/>
    <property type="match status" value="1"/>
</dbReference>
<evidence type="ECO:0000313" key="8">
    <source>
        <dbReference type="Proteomes" id="UP000698800"/>
    </source>
</evidence>
<dbReference type="InterPro" id="IPR002129">
    <property type="entry name" value="PyrdxlP-dep_de-COase"/>
</dbReference>
<dbReference type="PANTHER" id="PTHR11999">
    <property type="entry name" value="GROUP II PYRIDOXAL-5-PHOSPHATE DECARBOXYLASE"/>
    <property type="match status" value="1"/>
</dbReference>
<dbReference type="OrthoDB" id="2161780at2759"/>
<reference evidence="7" key="1">
    <citation type="submission" date="2021-03" db="EMBL/GenBank/DDBJ databases">
        <title>Comparative genomics and phylogenomic investigation of the class Geoglossomycetes provide insights into ecological specialization and systematics.</title>
        <authorList>
            <person name="Melie T."/>
            <person name="Pirro S."/>
            <person name="Miller A.N."/>
            <person name="Quandt A."/>
        </authorList>
    </citation>
    <scope>NUCLEOTIDE SEQUENCE</scope>
    <source>
        <strain evidence="7">GBOQ0MN5Z8</strain>
    </source>
</reference>
<dbReference type="GO" id="GO:0016831">
    <property type="term" value="F:carboxy-lyase activity"/>
    <property type="evidence" value="ECO:0007669"/>
    <property type="project" value="TreeGrafter"/>
</dbReference>
<dbReference type="GO" id="GO:0019752">
    <property type="term" value="P:carboxylic acid metabolic process"/>
    <property type="evidence" value="ECO:0007669"/>
    <property type="project" value="InterPro"/>
</dbReference>
<comment type="cofactor">
    <cofactor evidence="1 5 6">
        <name>pyridoxal 5'-phosphate</name>
        <dbReference type="ChEBI" id="CHEBI:597326"/>
    </cofactor>
</comment>
<evidence type="ECO:0000256" key="1">
    <source>
        <dbReference type="ARBA" id="ARBA00001933"/>
    </source>
</evidence>